<evidence type="ECO:0000256" key="3">
    <source>
        <dbReference type="ARBA" id="ARBA00023163"/>
    </source>
</evidence>
<dbReference type="InterPro" id="IPR036388">
    <property type="entry name" value="WH-like_DNA-bd_sf"/>
</dbReference>
<reference evidence="6" key="1">
    <citation type="journal article" date="2015" name="Genome Announc.">
        <title>Whole-Genome Sequences of 80 Environmental and Clinical Isolates of Burkholderia pseudomallei.</title>
        <authorList>
            <person name="Johnson S.L."/>
            <person name="Baker A.L."/>
            <person name="Chain P.S."/>
            <person name="Currie B.J."/>
            <person name="Daligault H.E."/>
            <person name="Davenport K.W."/>
            <person name="Davis C.B."/>
            <person name="Inglis T.J."/>
            <person name="Kaestli M."/>
            <person name="Koren S."/>
            <person name="Mayo M."/>
            <person name="Merritt A.J."/>
            <person name="Price E.P."/>
            <person name="Sarovich D.S."/>
            <person name="Warner J."/>
            <person name="Rosovitz M.J."/>
        </authorList>
    </citation>
    <scope>NUCLEOTIDE SEQUENCE [LARGE SCALE GENOMIC DNA]</scope>
    <source>
        <strain evidence="6">DSM 2030</strain>
    </source>
</reference>
<protein>
    <submittedName>
        <fullName evidence="5">Transcriptional regulator, ArsR family</fullName>
    </submittedName>
</protein>
<dbReference type="SMART" id="SM00418">
    <property type="entry name" value="HTH_ARSR"/>
    <property type="match status" value="1"/>
</dbReference>
<dbReference type="GO" id="GO:0003700">
    <property type="term" value="F:DNA-binding transcription factor activity"/>
    <property type="evidence" value="ECO:0007669"/>
    <property type="project" value="InterPro"/>
</dbReference>
<dbReference type="CDD" id="cd00090">
    <property type="entry name" value="HTH_ARSR"/>
    <property type="match status" value="1"/>
</dbReference>
<dbReference type="Gene3D" id="1.10.10.10">
    <property type="entry name" value="Winged helix-like DNA-binding domain superfamily/Winged helix DNA-binding domain"/>
    <property type="match status" value="1"/>
</dbReference>
<dbReference type="InterPro" id="IPR036390">
    <property type="entry name" value="WH_DNA-bd_sf"/>
</dbReference>
<organism evidence="5 6">
    <name type="scientific">Thermoanaerobacter kivui</name>
    <name type="common">Acetogenium kivui</name>
    <dbReference type="NCBI Taxonomy" id="2325"/>
    <lineage>
        <taxon>Bacteria</taxon>
        <taxon>Bacillati</taxon>
        <taxon>Bacillota</taxon>
        <taxon>Clostridia</taxon>
        <taxon>Thermoanaerobacterales</taxon>
        <taxon>Thermoanaerobacteraceae</taxon>
        <taxon>Thermoanaerobacter</taxon>
    </lineage>
</organism>
<dbReference type="AlphaFoldDB" id="A0A097AU03"/>
<keyword evidence="6" id="KW-1185">Reference proteome</keyword>
<accession>A0A097AU03</accession>
<dbReference type="Pfam" id="PF01022">
    <property type="entry name" value="HTH_5"/>
    <property type="match status" value="1"/>
</dbReference>
<dbReference type="eggNOG" id="COG0640">
    <property type="taxonomic scope" value="Bacteria"/>
</dbReference>
<dbReference type="SUPFAM" id="SSF46785">
    <property type="entry name" value="Winged helix' DNA-binding domain"/>
    <property type="match status" value="1"/>
</dbReference>
<dbReference type="STRING" id="2325.TKV_c21610"/>
<dbReference type="PROSITE" id="PS50987">
    <property type="entry name" value="HTH_ARSR_2"/>
    <property type="match status" value="1"/>
</dbReference>
<evidence type="ECO:0000313" key="6">
    <source>
        <dbReference type="Proteomes" id="UP000029669"/>
    </source>
</evidence>
<evidence type="ECO:0000256" key="1">
    <source>
        <dbReference type="ARBA" id="ARBA00023015"/>
    </source>
</evidence>
<dbReference type="RefSeq" id="WP_084574264.1">
    <property type="nucleotide sequence ID" value="NZ_CP009170.1"/>
</dbReference>
<dbReference type="Proteomes" id="UP000029669">
    <property type="component" value="Chromosome"/>
</dbReference>
<sequence length="135" mass="15140">MKLLLVLKAIADESRLQIIKMLLQHDYCVRALSRKLGISEAAVSQHLKVLKEANLVSGERKGYFMHYSVNRETLHQLACEIISLASLEGHTCNHENAGDAPHNLGKCRVHNEQQCCPHKKEDHKPKGDAQHDGNS</sequence>
<proteinExistence type="predicted"/>
<dbReference type="KEGG" id="tki:TKV_c21610"/>
<evidence type="ECO:0000259" key="4">
    <source>
        <dbReference type="PROSITE" id="PS50987"/>
    </source>
</evidence>
<dbReference type="PRINTS" id="PR00778">
    <property type="entry name" value="HTHARSR"/>
</dbReference>
<dbReference type="NCBIfam" id="NF033788">
    <property type="entry name" value="HTH_metalloreg"/>
    <property type="match status" value="1"/>
</dbReference>
<keyword evidence="2" id="KW-0238">DNA-binding</keyword>
<dbReference type="InterPro" id="IPR011991">
    <property type="entry name" value="ArsR-like_HTH"/>
</dbReference>
<evidence type="ECO:0000256" key="2">
    <source>
        <dbReference type="ARBA" id="ARBA00023125"/>
    </source>
</evidence>
<dbReference type="OrthoDB" id="9798835at2"/>
<evidence type="ECO:0000313" key="5">
    <source>
        <dbReference type="EMBL" id="AIS53293.1"/>
    </source>
</evidence>
<dbReference type="PANTHER" id="PTHR33154">
    <property type="entry name" value="TRANSCRIPTIONAL REGULATOR, ARSR FAMILY"/>
    <property type="match status" value="1"/>
</dbReference>
<dbReference type="EMBL" id="CP009170">
    <property type="protein sequence ID" value="AIS53293.1"/>
    <property type="molecule type" value="Genomic_DNA"/>
</dbReference>
<feature type="domain" description="HTH arsR-type" evidence="4">
    <location>
        <begin position="1"/>
        <end position="89"/>
    </location>
</feature>
<keyword evidence="3" id="KW-0804">Transcription</keyword>
<keyword evidence="1" id="KW-0805">Transcription regulation</keyword>
<dbReference type="GO" id="GO:0003677">
    <property type="term" value="F:DNA binding"/>
    <property type="evidence" value="ECO:0007669"/>
    <property type="project" value="UniProtKB-KW"/>
</dbReference>
<dbReference type="InterPro" id="IPR051081">
    <property type="entry name" value="HTH_MetalResp_TranReg"/>
</dbReference>
<dbReference type="InterPro" id="IPR001845">
    <property type="entry name" value="HTH_ArsR_DNA-bd_dom"/>
</dbReference>
<dbReference type="HOGENOM" id="CLU_097806_3_1_9"/>
<gene>
    <name evidence="5" type="ORF">TKV_c21610</name>
</gene>
<name>A0A097AU03_THEKI</name>
<dbReference type="PANTHER" id="PTHR33154:SF33">
    <property type="entry name" value="TRANSCRIPTIONAL REPRESSOR SDPR"/>
    <property type="match status" value="1"/>
</dbReference>